<evidence type="ECO:0000313" key="1">
    <source>
        <dbReference type="EMBL" id="DAZ95275.1"/>
    </source>
</evidence>
<dbReference type="AlphaFoldDB" id="A0AAV2YMT8"/>
<evidence type="ECO:0000313" key="2">
    <source>
        <dbReference type="Proteomes" id="UP001146120"/>
    </source>
</evidence>
<reference evidence="1" key="2">
    <citation type="journal article" date="2023" name="Microbiol Resour">
        <title>Decontamination and Annotation of the Draft Genome Sequence of the Oomycete Lagenidium giganteum ARSEF 373.</title>
        <authorList>
            <person name="Morgan W.R."/>
            <person name="Tartar A."/>
        </authorList>
    </citation>
    <scope>NUCLEOTIDE SEQUENCE</scope>
    <source>
        <strain evidence="1">ARSEF 373</strain>
    </source>
</reference>
<organism evidence="1 2">
    <name type="scientific">Lagenidium giganteum</name>
    <dbReference type="NCBI Taxonomy" id="4803"/>
    <lineage>
        <taxon>Eukaryota</taxon>
        <taxon>Sar</taxon>
        <taxon>Stramenopiles</taxon>
        <taxon>Oomycota</taxon>
        <taxon>Peronosporomycetes</taxon>
        <taxon>Pythiales</taxon>
        <taxon>Pythiaceae</taxon>
    </lineage>
</organism>
<accession>A0AAV2YMT8</accession>
<dbReference type="Proteomes" id="UP001146120">
    <property type="component" value="Unassembled WGS sequence"/>
</dbReference>
<sequence length="78" mass="8948">MTLYQEALDCGVLGAMPGTSQGMSGWYQDPKSLMAYYFIVQDDGEWTQKLLLRCSCLILTHYQMNREILSKVFIPPDH</sequence>
<keyword evidence="2" id="KW-1185">Reference proteome</keyword>
<reference evidence="1" key="1">
    <citation type="submission" date="2022-11" db="EMBL/GenBank/DDBJ databases">
        <authorList>
            <person name="Morgan W.R."/>
            <person name="Tartar A."/>
        </authorList>
    </citation>
    <scope>NUCLEOTIDE SEQUENCE</scope>
    <source>
        <strain evidence="1">ARSEF 373</strain>
    </source>
</reference>
<dbReference type="EMBL" id="DAKRPA010000211">
    <property type="protein sequence ID" value="DAZ95275.1"/>
    <property type="molecule type" value="Genomic_DNA"/>
</dbReference>
<name>A0AAV2YMT8_9STRA</name>
<comment type="caution">
    <text evidence="1">The sequence shown here is derived from an EMBL/GenBank/DDBJ whole genome shotgun (WGS) entry which is preliminary data.</text>
</comment>
<proteinExistence type="predicted"/>
<protein>
    <submittedName>
        <fullName evidence="1">Uncharacterized protein</fullName>
    </submittedName>
</protein>
<gene>
    <name evidence="1" type="ORF">N0F65_007765</name>
</gene>